<dbReference type="GO" id="GO:0016787">
    <property type="term" value="F:hydrolase activity"/>
    <property type="evidence" value="ECO:0007669"/>
    <property type="project" value="UniProtKB-KW"/>
</dbReference>
<dbReference type="InterPro" id="IPR036412">
    <property type="entry name" value="HAD-like_sf"/>
</dbReference>
<dbReference type="PANTHER" id="PTHR10000:SF8">
    <property type="entry name" value="HAD SUPERFAMILY HYDROLASE-LIKE, TYPE 3"/>
    <property type="match status" value="1"/>
</dbReference>
<dbReference type="Gene3D" id="3.30.1240.10">
    <property type="match status" value="1"/>
</dbReference>
<dbReference type="InterPro" id="IPR000150">
    <property type="entry name" value="Cof"/>
</dbReference>
<dbReference type="NCBIfam" id="TIGR00099">
    <property type="entry name" value="Cof-subfamily"/>
    <property type="match status" value="1"/>
</dbReference>
<name>A0ABV3S205_9LACO</name>
<dbReference type="InterPro" id="IPR023214">
    <property type="entry name" value="HAD_sf"/>
</dbReference>
<dbReference type="PANTHER" id="PTHR10000">
    <property type="entry name" value="PHOSPHOSERINE PHOSPHATASE"/>
    <property type="match status" value="1"/>
</dbReference>
<sequence length="268" mass="30109">MKTKLIALDLDNTLLNPQKNISTRNELILKKLHRKGIKIILTTGRPIKGIVPFIKQLDLLKADDYAINFNGAVVVNNLNKKTLFSQDIVKKDILPIYNLAMTYHFPLDIVSLQQAYSIIELGKSTYENYIGSLMTFSNLSFTNLPDQKYYKFVCQDDPTKLDKIVALLKTVDDLTIVRSRRNLLEFLPKGTNKKIGLEKLMSHFGIEWSEVIAFGDEENDEDMIQAAGVGVAMGNAVTSVKRSANDVTVSNVDDGVAVFLENYFTNVL</sequence>
<dbReference type="EMBL" id="JBFPER010000001">
    <property type="protein sequence ID" value="MEX0379904.1"/>
    <property type="molecule type" value="Genomic_DNA"/>
</dbReference>
<keyword evidence="1" id="KW-0378">Hydrolase</keyword>
<gene>
    <name evidence="1" type="ORF">AB3K24_00810</name>
</gene>
<evidence type="ECO:0000313" key="1">
    <source>
        <dbReference type="EMBL" id="MEX0379904.1"/>
    </source>
</evidence>
<dbReference type="RefSeq" id="WP_367973275.1">
    <property type="nucleotide sequence ID" value="NZ_JBFPEQ010000001.1"/>
</dbReference>
<comment type="caution">
    <text evidence="1">The sequence shown here is derived from an EMBL/GenBank/DDBJ whole genome shotgun (WGS) entry which is preliminary data.</text>
</comment>
<dbReference type="Gene3D" id="3.40.50.1000">
    <property type="entry name" value="HAD superfamily/HAD-like"/>
    <property type="match status" value="1"/>
</dbReference>
<dbReference type="InterPro" id="IPR006379">
    <property type="entry name" value="HAD-SF_hydro_IIB"/>
</dbReference>
<protein>
    <submittedName>
        <fullName evidence="1">Cof-type HAD-IIB family hydrolase</fullName>
        <ecNumber evidence="1">3.1.3.-</ecNumber>
    </submittedName>
</protein>
<evidence type="ECO:0000313" key="2">
    <source>
        <dbReference type="Proteomes" id="UP001556617"/>
    </source>
</evidence>
<dbReference type="Proteomes" id="UP001556617">
    <property type="component" value="Unassembled WGS sequence"/>
</dbReference>
<keyword evidence="2" id="KW-1185">Reference proteome</keyword>
<organism evidence="1 2">
    <name type="scientific">Leuconostoc aquikimchii</name>
    <dbReference type="NCBI Taxonomy" id="3236804"/>
    <lineage>
        <taxon>Bacteria</taxon>
        <taxon>Bacillati</taxon>
        <taxon>Bacillota</taxon>
        <taxon>Bacilli</taxon>
        <taxon>Lactobacillales</taxon>
        <taxon>Lactobacillaceae</taxon>
        <taxon>Leuconostoc</taxon>
    </lineage>
</organism>
<dbReference type="CDD" id="cd07516">
    <property type="entry name" value="HAD_Pase"/>
    <property type="match status" value="1"/>
</dbReference>
<reference evidence="1 2" key="1">
    <citation type="submission" date="2024-07" db="EMBL/GenBank/DDBJ databases">
        <authorList>
            <person name="Yun M."/>
        </authorList>
    </citation>
    <scope>NUCLEOTIDE SEQUENCE [LARGE SCALE GENOMIC DNA]</scope>
    <source>
        <strain evidence="1 2">MS01</strain>
    </source>
</reference>
<dbReference type="EC" id="3.1.3.-" evidence="1"/>
<accession>A0ABV3S205</accession>
<dbReference type="SFLD" id="SFLDS00003">
    <property type="entry name" value="Haloacid_Dehalogenase"/>
    <property type="match status" value="1"/>
</dbReference>
<dbReference type="SUPFAM" id="SSF56784">
    <property type="entry name" value="HAD-like"/>
    <property type="match status" value="1"/>
</dbReference>
<dbReference type="Pfam" id="PF08282">
    <property type="entry name" value="Hydrolase_3"/>
    <property type="match status" value="1"/>
</dbReference>
<dbReference type="SFLD" id="SFLDG01140">
    <property type="entry name" value="C2.B:_Phosphomannomutase_and_P"/>
    <property type="match status" value="1"/>
</dbReference>
<dbReference type="NCBIfam" id="TIGR01484">
    <property type="entry name" value="HAD-SF-IIB"/>
    <property type="match status" value="1"/>
</dbReference>
<proteinExistence type="predicted"/>